<organism evidence="2 3">
    <name type="scientific">Candidatus Bacteroides intestinavium</name>
    <dbReference type="NCBI Taxonomy" id="2838469"/>
    <lineage>
        <taxon>Bacteria</taxon>
        <taxon>Pseudomonadati</taxon>
        <taxon>Bacteroidota</taxon>
        <taxon>Bacteroidia</taxon>
        <taxon>Bacteroidales</taxon>
        <taxon>Bacteroidaceae</taxon>
        <taxon>Bacteroides</taxon>
    </lineage>
</organism>
<reference evidence="2" key="2">
    <citation type="submission" date="2021-04" db="EMBL/GenBank/DDBJ databases">
        <authorList>
            <person name="Gilroy R."/>
        </authorList>
    </citation>
    <scope>NUCLEOTIDE SEQUENCE</scope>
    <source>
        <strain evidence="2">ChiHecec1B25-7008</strain>
    </source>
</reference>
<evidence type="ECO:0000259" key="1">
    <source>
        <dbReference type="PROSITE" id="PS50983"/>
    </source>
</evidence>
<sequence length="380" mass="42493">MRHSYYLFVMVVWALFFVACGGRGKAFLPPAGGDTLALRRAGNLVIVDYPEGYSVVTLRNPWDTLRTLHTYVLVPKDRPLPDSLPAGTLVRTPLARSLVYSSVHCGLLADLGVADAIGGVCDLRYIRLPQVVDRHARGELVDCGVGMNPDIERVIQLHPDAILLSPFQDNNGYGRIGRLGIPLVECADYLETSALGRAEWMRFYGRLYGVGERADSLFAEVEERYERLKSRAALSSVSLSVFGDMMYGSVWYVPGGRSPMGRLYADACGRYVFAGDATSGSRPLSFEAVFDRAHEADVWLIKYNRERDLTYADLRADHAGYAEFKAFRERCIYGCNTARVDFYEETPFHPDYLLSDLIQILHPELGGLGGLRYFCKLKDE</sequence>
<gene>
    <name evidence="2" type="ORF">H9785_07480</name>
</gene>
<dbReference type="Pfam" id="PF01497">
    <property type="entry name" value="Peripla_BP_2"/>
    <property type="match status" value="1"/>
</dbReference>
<dbReference type="PROSITE" id="PS51257">
    <property type="entry name" value="PROKAR_LIPOPROTEIN"/>
    <property type="match status" value="1"/>
</dbReference>
<comment type="caution">
    <text evidence="2">The sequence shown here is derived from an EMBL/GenBank/DDBJ whole genome shotgun (WGS) entry which is preliminary data.</text>
</comment>
<dbReference type="GO" id="GO:0071281">
    <property type="term" value="P:cellular response to iron ion"/>
    <property type="evidence" value="ECO:0007669"/>
    <property type="project" value="TreeGrafter"/>
</dbReference>
<reference evidence="2" key="1">
    <citation type="journal article" date="2021" name="PeerJ">
        <title>Extensive microbial diversity within the chicken gut microbiome revealed by metagenomics and culture.</title>
        <authorList>
            <person name="Gilroy R."/>
            <person name="Ravi A."/>
            <person name="Getino M."/>
            <person name="Pursley I."/>
            <person name="Horton D.L."/>
            <person name="Alikhan N.F."/>
            <person name="Baker D."/>
            <person name="Gharbi K."/>
            <person name="Hall N."/>
            <person name="Watson M."/>
            <person name="Adriaenssens E.M."/>
            <person name="Foster-Nyarko E."/>
            <person name="Jarju S."/>
            <person name="Secka A."/>
            <person name="Antonio M."/>
            <person name="Oren A."/>
            <person name="Chaudhuri R.R."/>
            <person name="La Ragione R."/>
            <person name="Hildebrand F."/>
            <person name="Pallen M.J."/>
        </authorList>
    </citation>
    <scope>NUCLEOTIDE SEQUENCE</scope>
    <source>
        <strain evidence="2">ChiHecec1B25-7008</strain>
    </source>
</reference>
<dbReference type="Proteomes" id="UP000823860">
    <property type="component" value="Unassembled WGS sequence"/>
</dbReference>
<proteinExistence type="predicted"/>
<dbReference type="PANTHER" id="PTHR30535:SF34">
    <property type="entry name" value="MOLYBDATE-BINDING PROTEIN MOLA"/>
    <property type="match status" value="1"/>
</dbReference>
<protein>
    <submittedName>
        <fullName evidence="2">ABC transporter substrate-binding protein</fullName>
    </submittedName>
</protein>
<evidence type="ECO:0000313" key="3">
    <source>
        <dbReference type="Proteomes" id="UP000823860"/>
    </source>
</evidence>
<dbReference type="SUPFAM" id="SSF53807">
    <property type="entry name" value="Helical backbone' metal receptor"/>
    <property type="match status" value="1"/>
</dbReference>
<dbReference type="PROSITE" id="PS50983">
    <property type="entry name" value="FE_B12_PBP"/>
    <property type="match status" value="1"/>
</dbReference>
<evidence type="ECO:0000313" key="2">
    <source>
        <dbReference type="EMBL" id="HJA83791.1"/>
    </source>
</evidence>
<dbReference type="InterPro" id="IPR050902">
    <property type="entry name" value="ABC_Transporter_SBP"/>
</dbReference>
<accession>A0A9D2KS74</accession>
<name>A0A9D2KS74_9BACE</name>
<dbReference type="InterPro" id="IPR002491">
    <property type="entry name" value="ABC_transptr_periplasmic_BD"/>
</dbReference>
<feature type="domain" description="Fe/B12 periplasmic-binding" evidence="1">
    <location>
        <begin position="96"/>
        <end position="365"/>
    </location>
</feature>
<dbReference type="Gene3D" id="3.40.50.1980">
    <property type="entry name" value="Nitrogenase molybdenum iron protein domain"/>
    <property type="match status" value="2"/>
</dbReference>
<dbReference type="EMBL" id="DWZE01000085">
    <property type="protein sequence ID" value="HJA83791.1"/>
    <property type="molecule type" value="Genomic_DNA"/>
</dbReference>
<dbReference type="PANTHER" id="PTHR30535">
    <property type="entry name" value="VITAMIN B12-BINDING PROTEIN"/>
    <property type="match status" value="1"/>
</dbReference>
<dbReference type="AlphaFoldDB" id="A0A9D2KS74"/>